<evidence type="ECO:0000313" key="3">
    <source>
        <dbReference type="Proteomes" id="UP000294901"/>
    </source>
</evidence>
<evidence type="ECO:0000313" key="2">
    <source>
        <dbReference type="EMBL" id="TDO36688.1"/>
    </source>
</evidence>
<keyword evidence="3" id="KW-1185">Reference proteome</keyword>
<gene>
    <name evidence="2" type="ORF">C8E87_0269</name>
</gene>
<dbReference type="AlphaFoldDB" id="A0A4V3C776"/>
<organism evidence="2 3">
    <name type="scientific">Paractinoplanes brasiliensis</name>
    <dbReference type="NCBI Taxonomy" id="52695"/>
    <lineage>
        <taxon>Bacteria</taxon>
        <taxon>Bacillati</taxon>
        <taxon>Actinomycetota</taxon>
        <taxon>Actinomycetes</taxon>
        <taxon>Micromonosporales</taxon>
        <taxon>Micromonosporaceae</taxon>
        <taxon>Paractinoplanes</taxon>
    </lineage>
</organism>
<dbReference type="RefSeq" id="WP_133871406.1">
    <property type="nucleotide sequence ID" value="NZ_BOMD01000101.1"/>
</dbReference>
<reference evidence="2 3" key="1">
    <citation type="submission" date="2019-03" db="EMBL/GenBank/DDBJ databases">
        <title>Sequencing the genomes of 1000 actinobacteria strains.</title>
        <authorList>
            <person name="Klenk H.-P."/>
        </authorList>
    </citation>
    <scope>NUCLEOTIDE SEQUENCE [LARGE SCALE GENOMIC DNA]</scope>
    <source>
        <strain evidence="2 3">DSM 43805</strain>
    </source>
</reference>
<comment type="caution">
    <text evidence="2">The sequence shown here is derived from an EMBL/GenBank/DDBJ whole genome shotgun (WGS) entry which is preliminary data.</text>
</comment>
<feature type="compositionally biased region" description="Basic and acidic residues" evidence="1">
    <location>
        <begin position="20"/>
        <end position="32"/>
    </location>
</feature>
<protein>
    <submittedName>
        <fullName evidence="2">Uncharacterized protein</fullName>
    </submittedName>
</protein>
<dbReference type="EMBL" id="SNWR01000001">
    <property type="protein sequence ID" value="TDO36688.1"/>
    <property type="molecule type" value="Genomic_DNA"/>
</dbReference>
<sequence length="94" mass="10378">MTTTTNTKSVRETPPAKQSAKPEERRERTRRIGREIGTLAVNMYERGVADVVAFEKEAAKIAPYPWAKTALTTSAGLVEDVGAAYVKTARQILR</sequence>
<name>A0A4V3C776_9ACTN</name>
<accession>A0A4V3C776</accession>
<dbReference type="OrthoDB" id="3297748at2"/>
<dbReference type="Proteomes" id="UP000294901">
    <property type="component" value="Unassembled WGS sequence"/>
</dbReference>
<feature type="region of interest" description="Disordered" evidence="1">
    <location>
        <begin position="1"/>
        <end position="32"/>
    </location>
</feature>
<proteinExistence type="predicted"/>
<evidence type="ECO:0000256" key="1">
    <source>
        <dbReference type="SAM" id="MobiDB-lite"/>
    </source>
</evidence>